<sequence>MSILDLSYGAKILEFWATKDDAGDGELDPILDELLAELEGKIEDKVEAYCRIIRELELTAAARKEEAERIRKLSDQDGNTVKAMKGRLMYFFGLQSIDKLKTPNFNLSICNNGGVQPLEVTVPAEHLPTDCQKITLSPNLDVIREKIKGGEIVAGVTVLPRGQHLRIK</sequence>
<dbReference type="InterPro" id="IPR008840">
    <property type="entry name" value="Sipho_Gp157"/>
</dbReference>
<evidence type="ECO:0000313" key="1">
    <source>
        <dbReference type="EMBL" id="CAB4165251.1"/>
    </source>
</evidence>
<proteinExistence type="predicted"/>
<organism evidence="1">
    <name type="scientific">uncultured Caudovirales phage</name>
    <dbReference type="NCBI Taxonomy" id="2100421"/>
    <lineage>
        <taxon>Viruses</taxon>
        <taxon>Duplodnaviria</taxon>
        <taxon>Heunggongvirae</taxon>
        <taxon>Uroviricota</taxon>
        <taxon>Caudoviricetes</taxon>
        <taxon>Peduoviridae</taxon>
        <taxon>Maltschvirus</taxon>
        <taxon>Maltschvirus maltsch</taxon>
    </lineage>
</organism>
<accession>A0A6J5P741</accession>
<gene>
    <name evidence="1" type="ORF">UFOVP822_28</name>
</gene>
<dbReference type="Pfam" id="PF05565">
    <property type="entry name" value="Sipho_Gp157"/>
    <property type="match status" value="1"/>
</dbReference>
<dbReference type="EMBL" id="LR796775">
    <property type="protein sequence ID" value="CAB4165251.1"/>
    <property type="molecule type" value="Genomic_DNA"/>
</dbReference>
<protein>
    <submittedName>
        <fullName evidence="1">Siphovirus Gp157</fullName>
    </submittedName>
</protein>
<name>A0A6J5P741_9CAUD</name>
<reference evidence="1" key="1">
    <citation type="submission" date="2020-04" db="EMBL/GenBank/DDBJ databases">
        <authorList>
            <person name="Chiriac C."/>
            <person name="Salcher M."/>
            <person name="Ghai R."/>
            <person name="Kavagutti S V."/>
        </authorList>
    </citation>
    <scope>NUCLEOTIDE SEQUENCE</scope>
</reference>